<evidence type="ECO:0000313" key="2">
    <source>
        <dbReference type="Proteomes" id="UP000030764"/>
    </source>
</evidence>
<gene>
    <name evidence="1" type="ORF">M513_09769</name>
</gene>
<keyword evidence="2" id="KW-1185">Reference proteome</keyword>
<proteinExistence type="predicted"/>
<dbReference type="EMBL" id="KL363273">
    <property type="protein sequence ID" value="KFD49322.1"/>
    <property type="molecule type" value="Genomic_DNA"/>
</dbReference>
<reference evidence="1 2" key="1">
    <citation type="journal article" date="2014" name="Nat. Genet.">
        <title>Genome and transcriptome of the porcine whipworm Trichuris suis.</title>
        <authorList>
            <person name="Jex A.R."/>
            <person name="Nejsum P."/>
            <person name="Schwarz E.M."/>
            <person name="Hu L."/>
            <person name="Young N.D."/>
            <person name="Hall R.S."/>
            <person name="Korhonen P.K."/>
            <person name="Liao S."/>
            <person name="Thamsborg S."/>
            <person name="Xia J."/>
            <person name="Xu P."/>
            <person name="Wang S."/>
            <person name="Scheerlinck J.P."/>
            <person name="Hofmann A."/>
            <person name="Sternberg P.W."/>
            <person name="Wang J."/>
            <person name="Gasser R.B."/>
        </authorList>
    </citation>
    <scope>NUCLEOTIDE SEQUENCE [LARGE SCALE GENOMIC DNA]</scope>
    <source>
        <strain evidence="1">DCEP-RM93M</strain>
    </source>
</reference>
<sequence length="70" mass="7564">MIQATLPSKAETDCAPRWMKVRKIPTANTSKQTKGLRPAETPGQRESIIRVNLAAAKGYCGLSIASHVLT</sequence>
<evidence type="ECO:0000313" key="1">
    <source>
        <dbReference type="EMBL" id="KFD49322.1"/>
    </source>
</evidence>
<dbReference type="Proteomes" id="UP000030764">
    <property type="component" value="Unassembled WGS sequence"/>
</dbReference>
<name>A0A085LWH6_9BILA</name>
<protein>
    <submittedName>
        <fullName evidence="1">Uncharacterized protein</fullName>
    </submittedName>
</protein>
<accession>A0A085LWH6</accession>
<organism evidence="1 2">
    <name type="scientific">Trichuris suis</name>
    <name type="common">pig whipworm</name>
    <dbReference type="NCBI Taxonomy" id="68888"/>
    <lineage>
        <taxon>Eukaryota</taxon>
        <taxon>Metazoa</taxon>
        <taxon>Ecdysozoa</taxon>
        <taxon>Nematoda</taxon>
        <taxon>Enoplea</taxon>
        <taxon>Dorylaimia</taxon>
        <taxon>Trichinellida</taxon>
        <taxon>Trichuridae</taxon>
        <taxon>Trichuris</taxon>
    </lineage>
</organism>
<dbReference type="AlphaFoldDB" id="A0A085LWH6"/>